<dbReference type="GO" id="GO:0042744">
    <property type="term" value="P:hydrogen peroxide catabolic process"/>
    <property type="evidence" value="ECO:0007669"/>
    <property type="project" value="TreeGrafter"/>
</dbReference>
<evidence type="ECO:0000313" key="9">
    <source>
        <dbReference type="EMBL" id="KOG32913.1"/>
    </source>
</evidence>
<reference evidence="10" key="1">
    <citation type="submission" date="2015-07" db="EMBL/GenBank/DDBJ databases">
        <authorList>
            <person name="Ju K.-S."/>
            <person name="Doroghazi J.R."/>
            <person name="Metcalf W.W."/>
        </authorList>
    </citation>
    <scope>NUCLEOTIDE SEQUENCE [LARGE SCALE GENOMIC DNA]</scope>
    <source>
        <strain evidence="10">NRRL 2290</strain>
    </source>
</reference>
<dbReference type="GO" id="GO:0004096">
    <property type="term" value="F:catalase activity"/>
    <property type="evidence" value="ECO:0007669"/>
    <property type="project" value="InterPro"/>
</dbReference>
<evidence type="ECO:0000313" key="10">
    <source>
        <dbReference type="Proteomes" id="UP000037251"/>
    </source>
</evidence>
<dbReference type="SUPFAM" id="SSF56634">
    <property type="entry name" value="Heme-dependent catalase-like"/>
    <property type="match status" value="1"/>
</dbReference>
<keyword evidence="3" id="KW-0349">Heme</keyword>
<evidence type="ECO:0000256" key="3">
    <source>
        <dbReference type="ARBA" id="ARBA00022617"/>
    </source>
</evidence>
<evidence type="ECO:0000256" key="4">
    <source>
        <dbReference type="ARBA" id="ARBA00022723"/>
    </source>
</evidence>
<dbReference type="InterPro" id="IPR011614">
    <property type="entry name" value="Catalase_core"/>
</dbReference>
<feature type="region of interest" description="Disordered" evidence="7">
    <location>
        <begin position="1"/>
        <end position="27"/>
    </location>
</feature>
<dbReference type="PANTHER" id="PTHR11465:SF9">
    <property type="entry name" value="CATALASE"/>
    <property type="match status" value="1"/>
</dbReference>
<dbReference type="RefSeq" id="WP_030041672.1">
    <property type="nucleotide sequence ID" value="NZ_KL575608.1"/>
</dbReference>
<dbReference type="Proteomes" id="UP000037251">
    <property type="component" value="Unassembled WGS sequence"/>
</dbReference>
<comment type="caution">
    <text evidence="9">The sequence shown here is derived from an EMBL/GenBank/DDBJ whole genome shotgun (WGS) entry which is preliminary data.</text>
</comment>
<evidence type="ECO:0000256" key="7">
    <source>
        <dbReference type="SAM" id="MobiDB-lite"/>
    </source>
</evidence>
<feature type="domain" description="Catalase core" evidence="8">
    <location>
        <begin position="7"/>
        <end position="56"/>
    </location>
</feature>
<dbReference type="EMBL" id="LGUS01000178">
    <property type="protein sequence ID" value="KOG32913.1"/>
    <property type="molecule type" value="Genomic_DNA"/>
</dbReference>
<dbReference type="Gene3D" id="6.10.10.30">
    <property type="entry name" value="Catalase hpii, N-terminal domain-like"/>
    <property type="match status" value="1"/>
</dbReference>
<comment type="similarity">
    <text evidence="1">Belongs to the catalase family.</text>
</comment>
<dbReference type="GO" id="GO:0005737">
    <property type="term" value="C:cytoplasm"/>
    <property type="evidence" value="ECO:0007669"/>
    <property type="project" value="TreeGrafter"/>
</dbReference>
<keyword evidence="5" id="KW-0560">Oxidoreductase</keyword>
<dbReference type="PATRIC" id="fig|67356.5.peg.5425"/>
<keyword evidence="4" id="KW-0479">Metal-binding</keyword>
<dbReference type="PROSITE" id="PS51402">
    <property type="entry name" value="CATALASE_3"/>
    <property type="match status" value="1"/>
</dbReference>
<evidence type="ECO:0000256" key="1">
    <source>
        <dbReference type="ARBA" id="ARBA00005329"/>
    </source>
</evidence>
<evidence type="ECO:0000259" key="8">
    <source>
        <dbReference type="Pfam" id="PF00199"/>
    </source>
</evidence>
<evidence type="ECO:0000256" key="6">
    <source>
        <dbReference type="ARBA" id="ARBA00023004"/>
    </source>
</evidence>
<protein>
    <recommendedName>
        <fullName evidence="8">Catalase core domain-containing protein</fullName>
    </recommendedName>
</protein>
<proteinExistence type="inferred from homology"/>
<evidence type="ECO:0000256" key="5">
    <source>
        <dbReference type="ARBA" id="ARBA00023002"/>
    </source>
</evidence>
<dbReference type="GO" id="GO:0020037">
    <property type="term" value="F:heme binding"/>
    <property type="evidence" value="ECO:0007669"/>
    <property type="project" value="InterPro"/>
</dbReference>
<sequence>MSKRVLTTESGAPVADNQNSASAGAGGPLLLQDQHLVEKLARFNRERVPERAVHATPSSR</sequence>
<dbReference type="STRING" id="67356.AQJ84_01950"/>
<dbReference type="Pfam" id="PF00199">
    <property type="entry name" value="Catalase"/>
    <property type="match status" value="1"/>
</dbReference>
<dbReference type="OrthoDB" id="3169619at2"/>
<dbReference type="AlphaFoldDB" id="A0A0L8L3W2"/>
<evidence type="ECO:0000256" key="2">
    <source>
        <dbReference type="ARBA" id="ARBA00022559"/>
    </source>
</evidence>
<dbReference type="GO" id="GO:0042542">
    <property type="term" value="P:response to hydrogen peroxide"/>
    <property type="evidence" value="ECO:0007669"/>
    <property type="project" value="TreeGrafter"/>
</dbReference>
<dbReference type="InterPro" id="IPR020835">
    <property type="entry name" value="Catalase_sf"/>
</dbReference>
<dbReference type="GO" id="GO:0046872">
    <property type="term" value="F:metal ion binding"/>
    <property type="evidence" value="ECO:0007669"/>
    <property type="project" value="UniProtKB-KW"/>
</dbReference>
<feature type="compositionally biased region" description="Polar residues" evidence="7">
    <location>
        <begin position="1"/>
        <end position="22"/>
    </location>
</feature>
<dbReference type="InterPro" id="IPR018028">
    <property type="entry name" value="Catalase"/>
</dbReference>
<keyword evidence="10" id="KW-1185">Reference proteome</keyword>
<dbReference type="PANTHER" id="PTHR11465">
    <property type="entry name" value="CATALASE"/>
    <property type="match status" value="1"/>
</dbReference>
<name>A0A0L8L3W2_9ACTN</name>
<dbReference type="eggNOG" id="COG0753">
    <property type="taxonomic scope" value="Bacteria"/>
</dbReference>
<keyword evidence="2" id="KW-0575">Peroxidase</keyword>
<gene>
    <name evidence="9" type="ORF">ADK37_25410</name>
</gene>
<organism evidence="9 10">
    <name type="scientific">Streptomyces resistomycificus</name>
    <dbReference type="NCBI Taxonomy" id="67356"/>
    <lineage>
        <taxon>Bacteria</taxon>
        <taxon>Bacillati</taxon>
        <taxon>Actinomycetota</taxon>
        <taxon>Actinomycetes</taxon>
        <taxon>Kitasatosporales</taxon>
        <taxon>Streptomycetaceae</taxon>
        <taxon>Streptomyces</taxon>
        <taxon>Streptomyces aurantiacus group</taxon>
    </lineage>
</organism>
<keyword evidence="6" id="KW-0408">Iron</keyword>
<accession>A0A0L8L3W2</accession>